<evidence type="ECO:0008006" key="4">
    <source>
        <dbReference type="Google" id="ProtNLM"/>
    </source>
</evidence>
<dbReference type="EMBL" id="VDCV01000016">
    <property type="protein sequence ID" value="KAB5521924.1"/>
    <property type="molecule type" value="Genomic_DNA"/>
</dbReference>
<name>A0A5N5JUR9_9ROSI</name>
<comment type="caution">
    <text evidence="2">The sequence shown here is derived from an EMBL/GenBank/DDBJ whole genome shotgun (WGS) entry which is preliminary data.</text>
</comment>
<gene>
    <name evidence="1" type="ORF">DKX38_026232</name>
    <name evidence="2" type="ORF">DKX38_026243</name>
</gene>
<dbReference type="SUPFAM" id="SSF56672">
    <property type="entry name" value="DNA/RNA polymerases"/>
    <property type="match status" value="1"/>
</dbReference>
<protein>
    <recommendedName>
        <fullName evidence="4">Reverse transcriptase/retrotransposon-derived protein RNase H-like domain-containing protein</fullName>
    </recommendedName>
</protein>
<reference evidence="3" key="1">
    <citation type="journal article" date="2019" name="Gigascience">
        <title>De novo genome assembly of the endangered Acer yangbiense, a plant species with extremely small populations endemic to Yunnan Province, China.</title>
        <authorList>
            <person name="Yang J."/>
            <person name="Wariss H.M."/>
            <person name="Tao L."/>
            <person name="Zhang R."/>
            <person name="Yun Q."/>
            <person name="Hollingsworth P."/>
            <person name="Dao Z."/>
            <person name="Luo G."/>
            <person name="Guo H."/>
            <person name="Ma Y."/>
            <person name="Sun W."/>
        </authorList>
    </citation>
    <scope>NUCLEOTIDE SEQUENCE [LARGE SCALE GENOMIC DNA]</scope>
    <source>
        <strain evidence="3">cv. br00</strain>
    </source>
</reference>
<proteinExistence type="predicted"/>
<dbReference type="Gene3D" id="3.30.70.270">
    <property type="match status" value="1"/>
</dbReference>
<reference evidence="2" key="3">
    <citation type="submission" date="2019-05" db="EMBL/GenBank/DDBJ databases">
        <authorList>
            <person name="Zhang R."/>
        </authorList>
    </citation>
    <scope>NUCLEOTIDE SEQUENCE [LARGE SCALE GENOMIC DNA]</scope>
    <source>
        <strain evidence="2">Br00</strain>
        <tissue evidence="2">Leaf</tissue>
    </source>
</reference>
<dbReference type="InterPro" id="IPR043128">
    <property type="entry name" value="Rev_trsase/Diguanyl_cyclase"/>
</dbReference>
<keyword evidence="3" id="KW-1185">Reference proteome</keyword>
<organism evidence="2 3">
    <name type="scientific">Salix brachista</name>
    <dbReference type="NCBI Taxonomy" id="2182728"/>
    <lineage>
        <taxon>Eukaryota</taxon>
        <taxon>Viridiplantae</taxon>
        <taxon>Streptophyta</taxon>
        <taxon>Embryophyta</taxon>
        <taxon>Tracheophyta</taxon>
        <taxon>Spermatophyta</taxon>
        <taxon>Magnoliopsida</taxon>
        <taxon>eudicotyledons</taxon>
        <taxon>Gunneridae</taxon>
        <taxon>Pentapetalae</taxon>
        <taxon>rosids</taxon>
        <taxon>fabids</taxon>
        <taxon>Malpighiales</taxon>
        <taxon>Salicaceae</taxon>
        <taxon>Saliceae</taxon>
        <taxon>Salix</taxon>
    </lineage>
</organism>
<dbReference type="Proteomes" id="UP000326939">
    <property type="component" value="Chromosome 16"/>
</dbReference>
<evidence type="ECO:0000313" key="1">
    <source>
        <dbReference type="EMBL" id="KAB5521913.1"/>
    </source>
</evidence>
<accession>A0A5N5JUR9</accession>
<dbReference type="EMBL" id="VDCV01000016">
    <property type="protein sequence ID" value="KAB5521913.1"/>
    <property type="molecule type" value="Genomic_DNA"/>
</dbReference>
<sequence>MNENVVHLSKVLSWLREHKFFVKREKCEFASAEIMFLGHLRAVMSALVLKLPDFERPFEVHTDASDRLVEEFWSGGTSSGV</sequence>
<evidence type="ECO:0000313" key="2">
    <source>
        <dbReference type="EMBL" id="KAB5521924.1"/>
    </source>
</evidence>
<evidence type="ECO:0000313" key="3">
    <source>
        <dbReference type="Proteomes" id="UP000326939"/>
    </source>
</evidence>
<dbReference type="AlphaFoldDB" id="A0A5N5JUR9"/>
<reference evidence="2" key="2">
    <citation type="journal article" date="2019" name="Nat. Commun.">
        <title>Genome-wide analysis of Cushion willow provides insights into alpine plant divergence in a biodiversity hotspot.</title>
        <authorList>
            <person name="Chen J.H."/>
            <person name="Huang Y."/>
            <person name="Brachi B."/>
            <person name="Yun Q.Z."/>
            <person name="Zhang W."/>
            <person name="Lu W."/>
            <person name="Li H.N."/>
            <person name="Li W.Q."/>
            <person name="Sun X.D."/>
            <person name="Wang G.Y."/>
            <person name="He J."/>
            <person name="Zhou Z."/>
            <person name="Chen K.Y."/>
            <person name="Ji Y.H."/>
            <person name="Shi M.M."/>
            <person name="Sun W.G."/>
            <person name="Yang Y.P."/>
            <person name="Zhang R.G."/>
            <person name="Abbott R.J."/>
            <person name="Sun H."/>
        </authorList>
    </citation>
    <scope>NUCLEOTIDE SEQUENCE</scope>
    <source>
        <strain evidence="2">Br00</strain>
        <tissue evidence="2">Leaf</tissue>
    </source>
</reference>
<dbReference type="InterPro" id="IPR043502">
    <property type="entry name" value="DNA/RNA_pol_sf"/>
</dbReference>